<sequence length="99" mass="10968">MPGWKTDDTHMPKNHVREIVVLLLWPLVGFRCACCNIRWDKAGPRRESKLVVSAMVALAICQLSKILPAATCTVKGHVCLCEASGGRLLVDTITYIYLT</sequence>
<feature type="transmembrane region" description="Helical" evidence="1">
    <location>
        <begin position="20"/>
        <end position="39"/>
    </location>
</feature>
<keyword evidence="3" id="KW-1185">Reference proteome</keyword>
<evidence type="ECO:0008006" key="4">
    <source>
        <dbReference type="Google" id="ProtNLM"/>
    </source>
</evidence>
<accession>A0AAV4P932</accession>
<keyword evidence="1" id="KW-1133">Transmembrane helix</keyword>
<dbReference type="AlphaFoldDB" id="A0AAV4P932"/>
<protein>
    <recommendedName>
        <fullName evidence="4">Secreted protein</fullName>
    </recommendedName>
</protein>
<proteinExistence type="predicted"/>
<evidence type="ECO:0000313" key="2">
    <source>
        <dbReference type="EMBL" id="GIX92510.1"/>
    </source>
</evidence>
<keyword evidence="1" id="KW-0472">Membrane</keyword>
<keyword evidence="1" id="KW-0812">Transmembrane</keyword>
<gene>
    <name evidence="2" type="ORF">CDAR_400521</name>
</gene>
<evidence type="ECO:0000313" key="3">
    <source>
        <dbReference type="Proteomes" id="UP001054837"/>
    </source>
</evidence>
<organism evidence="2 3">
    <name type="scientific">Caerostris darwini</name>
    <dbReference type="NCBI Taxonomy" id="1538125"/>
    <lineage>
        <taxon>Eukaryota</taxon>
        <taxon>Metazoa</taxon>
        <taxon>Ecdysozoa</taxon>
        <taxon>Arthropoda</taxon>
        <taxon>Chelicerata</taxon>
        <taxon>Arachnida</taxon>
        <taxon>Araneae</taxon>
        <taxon>Araneomorphae</taxon>
        <taxon>Entelegynae</taxon>
        <taxon>Araneoidea</taxon>
        <taxon>Araneidae</taxon>
        <taxon>Caerostris</taxon>
    </lineage>
</organism>
<comment type="caution">
    <text evidence="2">The sequence shown here is derived from an EMBL/GenBank/DDBJ whole genome shotgun (WGS) entry which is preliminary data.</text>
</comment>
<evidence type="ECO:0000256" key="1">
    <source>
        <dbReference type="SAM" id="Phobius"/>
    </source>
</evidence>
<name>A0AAV4P932_9ARAC</name>
<dbReference type="EMBL" id="BPLQ01002400">
    <property type="protein sequence ID" value="GIX92510.1"/>
    <property type="molecule type" value="Genomic_DNA"/>
</dbReference>
<dbReference type="Proteomes" id="UP001054837">
    <property type="component" value="Unassembled WGS sequence"/>
</dbReference>
<reference evidence="2 3" key="1">
    <citation type="submission" date="2021-06" db="EMBL/GenBank/DDBJ databases">
        <title>Caerostris darwini draft genome.</title>
        <authorList>
            <person name="Kono N."/>
            <person name="Arakawa K."/>
        </authorList>
    </citation>
    <scope>NUCLEOTIDE SEQUENCE [LARGE SCALE GENOMIC DNA]</scope>
</reference>